<dbReference type="GO" id="GO:0022857">
    <property type="term" value="F:transmembrane transporter activity"/>
    <property type="evidence" value="ECO:0007669"/>
    <property type="project" value="InterPro"/>
</dbReference>
<dbReference type="CDD" id="cd17330">
    <property type="entry name" value="MFS_SLC46_TetA_like"/>
    <property type="match status" value="1"/>
</dbReference>
<evidence type="ECO:0000313" key="8">
    <source>
        <dbReference type="EMBL" id="KIO23296.1"/>
    </source>
</evidence>
<dbReference type="EMBL" id="KN823088">
    <property type="protein sequence ID" value="KIO23296.1"/>
    <property type="molecule type" value="Genomic_DNA"/>
</dbReference>
<dbReference type="Proteomes" id="UP000054248">
    <property type="component" value="Unassembled WGS sequence"/>
</dbReference>
<keyword evidence="4 6" id="KW-1133">Transmembrane helix</keyword>
<dbReference type="SUPFAM" id="SSF103473">
    <property type="entry name" value="MFS general substrate transporter"/>
    <property type="match status" value="1"/>
</dbReference>
<feature type="domain" description="Major facilitator superfamily (MFS) profile" evidence="7">
    <location>
        <begin position="24"/>
        <end position="475"/>
    </location>
</feature>
<dbReference type="AlphaFoldDB" id="A0A0C3QCV5"/>
<organism evidence="8 9">
    <name type="scientific">Tulasnella calospora MUT 4182</name>
    <dbReference type="NCBI Taxonomy" id="1051891"/>
    <lineage>
        <taxon>Eukaryota</taxon>
        <taxon>Fungi</taxon>
        <taxon>Dikarya</taxon>
        <taxon>Basidiomycota</taxon>
        <taxon>Agaricomycotina</taxon>
        <taxon>Agaricomycetes</taxon>
        <taxon>Cantharellales</taxon>
        <taxon>Tulasnellaceae</taxon>
        <taxon>Tulasnella</taxon>
    </lineage>
</organism>
<evidence type="ECO:0000256" key="3">
    <source>
        <dbReference type="ARBA" id="ARBA00022692"/>
    </source>
</evidence>
<evidence type="ECO:0000256" key="1">
    <source>
        <dbReference type="ARBA" id="ARBA00004141"/>
    </source>
</evidence>
<dbReference type="OrthoDB" id="419616at2759"/>
<dbReference type="InterPro" id="IPR036259">
    <property type="entry name" value="MFS_trans_sf"/>
</dbReference>
<feature type="transmembrane region" description="Helical" evidence="6">
    <location>
        <begin position="195"/>
        <end position="219"/>
    </location>
</feature>
<feature type="transmembrane region" description="Helical" evidence="6">
    <location>
        <begin position="120"/>
        <end position="141"/>
    </location>
</feature>
<feature type="transmembrane region" description="Helical" evidence="6">
    <location>
        <begin position="272"/>
        <end position="290"/>
    </location>
</feature>
<feature type="transmembrane region" description="Helical" evidence="6">
    <location>
        <begin position="153"/>
        <end position="175"/>
    </location>
</feature>
<dbReference type="GO" id="GO:0016020">
    <property type="term" value="C:membrane"/>
    <property type="evidence" value="ECO:0007669"/>
    <property type="project" value="UniProtKB-SubCell"/>
</dbReference>
<keyword evidence="2" id="KW-0813">Transport</keyword>
<evidence type="ECO:0000259" key="7">
    <source>
        <dbReference type="PROSITE" id="PS50850"/>
    </source>
</evidence>
<reference evidence="8 9" key="1">
    <citation type="submission" date="2014-04" db="EMBL/GenBank/DDBJ databases">
        <authorList>
            <consortium name="DOE Joint Genome Institute"/>
            <person name="Kuo A."/>
            <person name="Girlanda M."/>
            <person name="Perotto S."/>
            <person name="Kohler A."/>
            <person name="Nagy L.G."/>
            <person name="Floudas D."/>
            <person name="Copeland A."/>
            <person name="Barry K.W."/>
            <person name="Cichocki N."/>
            <person name="Veneault-Fourrey C."/>
            <person name="LaButti K."/>
            <person name="Lindquist E.A."/>
            <person name="Lipzen A."/>
            <person name="Lundell T."/>
            <person name="Morin E."/>
            <person name="Murat C."/>
            <person name="Sun H."/>
            <person name="Tunlid A."/>
            <person name="Henrissat B."/>
            <person name="Grigoriev I.V."/>
            <person name="Hibbett D.S."/>
            <person name="Martin F."/>
            <person name="Nordberg H.P."/>
            <person name="Cantor M.N."/>
            <person name="Hua S.X."/>
        </authorList>
    </citation>
    <scope>NUCLEOTIDE SEQUENCE [LARGE SCALE GENOMIC DNA]</scope>
    <source>
        <strain evidence="8 9">MUT 4182</strain>
    </source>
</reference>
<reference evidence="9" key="2">
    <citation type="submission" date="2015-01" db="EMBL/GenBank/DDBJ databases">
        <title>Evolutionary Origins and Diversification of the Mycorrhizal Mutualists.</title>
        <authorList>
            <consortium name="DOE Joint Genome Institute"/>
            <consortium name="Mycorrhizal Genomics Consortium"/>
            <person name="Kohler A."/>
            <person name="Kuo A."/>
            <person name="Nagy L.G."/>
            <person name="Floudas D."/>
            <person name="Copeland A."/>
            <person name="Barry K.W."/>
            <person name="Cichocki N."/>
            <person name="Veneault-Fourrey C."/>
            <person name="LaButti K."/>
            <person name="Lindquist E.A."/>
            <person name="Lipzen A."/>
            <person name="Lundell T."/>
            <person name="Morin E."/>
            <person name="Murat C."/>
            <person name="Riley R."/>
            <person name="Ohm R."/>
            <person name="Sun H."/>
            <person name="Tunlid A."/>
            <person name="Henrissat B."/>
            <person name="Grigoriev I.V."/>
            <person name="Hibbett D.S."/>
            <person name="Martin F."/>
        </authorList>
    </citation>
    <scope>NUCLEOTIDE SEQUENCE [LARGE SCALE GENOMIC DNA]</scope>
    <source>
        <strain evidence="9">MUT 4182</strain>
    </source>
</reference>
<evidence type="ECO:0000256" key="2">
    <source>
        <dbReference type="ARBA" id="ARBA00022448"/>
    </source>
</evidence>
<gene>
    <name evidence="8" type="ORF">M407DRAFT_78253</name>
</gene>
<dbReference type="InterPro" id="IPR011701">
    <property type="entry name" value="MFS"/>
</dbReference>
<comment type="subcellular location">
    <subcellularLocation>
        <location evidence="1">Membrane</location>
        <topology evidence="1">Multi-pass membrane protein</topology>
    </subcellularLocation>
</comment>
<dbReference type="PROSITE" id="PS50850">
    <property type="entry name" value="MFS"/>
    <property type="match status" value="1"/>
</dbReference>
<sequence length="475" mass="51563">MENSDEGQPLLGDERRMTPLKKRQLAIILLVKLADATAYMQVYPYVNQMVEELHIARNKASIGYASGLVLSSISVAQIFTNFMWGRISDRIGRKPALLFGLSGYALSALLFGTSKSFQQMLLARLSMGILSGNVPIIYSVLSDMTDETNRARVIPLNEVTWQIGAFLGAFIGGMLSHPAERYPKLFDHSVLLKDWPYLLPCLASCILTILAFLCTLLLFEETLPRIVAARKTMSLVQEEDGIEESALVAELSSPAPLPTTMELLSDPSRRRIIASGFFLAFFAIGFDPLFALWNYTPVALGGLGREPYEIGLLLSTAAVVGMLLNGFVFHRLEQRFGSLTLFVTGISLWSINFAAMPIISAIVRTSGVSSDFAGSTRVSGLWFATLGLLLVEKMASLAYPAYILIVRAAAPGSGSVGAVFGLAQTAGSLGKCISPALMSSLFAFSIEKQVLGGQFVWVVLLGITYLARQFAASIR</sequence>
<accession>A0A0C3QCV5</accession>
<feature type="transmembrane region" description="Helical" evidence="6">
    <location>
        <begin position="341"/>
        <end position="362"/>
    </location>
</feature>
<evidence type="ECO:0000256" key="6">
    <source>
        <dbReference type="SAM" id="Phobius"/>
    </source>
</evidence>
<proteinExistence type="predicted"/>
<dbReference type="HOGENOM" id="CLU_001265_54_6_1"/>
<keyword evidence="9" id="KW-1185">Reference proteome</keyword>
<feature type="transmembrane region" description="Helical" evidence="6">
    <location>
        <begin position="96"/>
        <end position="114"/>
    </location>
</feature>
<feature type="transmembrane region" description="Helical" evidence="6">
    <location>
        <begin position="450"/>
        <end position="467"/>
    </location>
</feature>
<evidence type="ECO:0000256" key="5">
    <source>
        <dbReference type="ARBA" id="ARBA00023136"/>
    </source>
</evidence>
<evidence type="ECO:0000313" key="9">
    <source>
        <dbReference type="Proteomes" id="UP000054248"/>
    </source>
</evidence>
<feature type="transmembrane region" description="Helical" evidence="6">
    <location>
        <begin position="25"/>
        <end position="42"/>
    </location>
</feature>
<dbReference type="Gene3D" id="1.20.1250.20">
    <property type="entry name" value="MFS general substrate transporter like domains"/>
    <property type="match status" value="1"/>
</dbReference>
<feature type="transmembrane region" description="Helical" evidence="6">
    <location>
        <begin position="310"/>
        <end position="329"/>
    </location>
</feature>
<dbReference type="InterPro" id="IPR020846">
    <property type="entry name" value="MFS_dom"/>
</dbReference>
<evidence type="ECO:0000256" key="4">
    <source>
        <dbReference type="ARBA" id="ARBA00022989"/>
    </source>
</evidence>
<name>A0A0C3QCV5_9AGAM</name>
<protein>
    <recommendedName>
        <fullName evidence="7">Major facilitator superfamily (MFS) profile domain-containing protein</fullName>
    </recommendedName>
</protein>
<feature type="transmembrane region" description="Helical" evidence="6">
    <location>
        <begin position="62"/>
        <end position="84"/>
    </location>
</feature>
<dbReference type="PANTHER" id="PTHR23504:SF15">
    <property type="entry name" value="MAJOR FACILITATOR SUPERFAMILY (MFS) PROFILE DOMAIN-CONTAINING PROTEIN"/>
    <property type="match status" value="1"/>
</dbReference>
<dbReference type="Pfam" id="PF07690">
    <property type="entry name" value="MFS_1"/>
    <property type="match status" value="1"/>
</dbReference>
<keyword evidence="5 6" id="KW-0472">Membrane</keyword>
<dbReference type="PANTHER" id="PTHR23504">
    <property type="entry name" value="MAJOR FACILITATOR SUPERFAMILY DOMAIN-CONTAINING PROTEIN 10"/>
    <property type="match status" value="1"/>
</dbReference>
<keyword evidence="3 6" id="KW-0812">Transmembrane</keyword>